<feature type="region of interest" description="Disordered" evidence="1">
    <location>
        <begin position="1"/>
        <end position="49"/>
    </location>
</feature>
<sequence>MSRNTNDGVPDPEREGPRREEPERAEPQREDGAPEPVPGPPDAPSRHPTWTRSRWVRLVRPVAAVLAALCVTVLATIGTLRNTVLDRGFYQHVLDDERAYHRLYDEVLVSPEAQPVTRSLLARLPVPESVVTANLKTVLPPATVRELTDEQIGAVTRYLRGETDTLAVSVDLTPVLANVDKLAEVYLGGLVSQAQGREKADLSVAVKRIEEAVDDVAAGRRPADLPTVDLSDRAVKDVARLLLSGVPKGERAALRPQVEGALAVGDVATALAAVGPQLIGGRAGTGAEEGEQELLRITEGGRWNVVEDLESTGVRTGALEYARGITRLALGWVYSLAVIVGAASFAFLWLTGPRRRLRRLRAVGWSLAAGGVLTAAFFRIVQWEADGLWGRAPGSWPPALAALVEDLERTALQTLTTAGVSAALTPLAFGLFLVALSFVRRRPRAARSLTAKGRTKLLAGMSAVTTTAVVLGVTFVPAAASGSEETYCNGSAQLCELRYDQAAYVATHNAMSTTADRFISPLQDGDITAQLDNGARALLVDTHTWERPDQIAQRLKVSEFAPEMRERITGLIDKAQPSRPGLWLCHAVCRGGAIPLVETLRDIGTWLDEHPGEVVTLIVQDGISGERTRAAFRKAGLDRLLYTPDDDPKAQWPTLGKMVEDNKRLVVFAEHADGPAPWYRNFYRYGMETPYAFSTPEEMTCEPNRGGTGKRLFLMNHFVTSGGGSRIDAREVNAKDFVVDRAQKCEAARGHPVNFVAVDFANLGDAAAAVDTLNAARNP</sequence>
<dbReference type="Gene3D" id="3.20.20.190">
    <property type="entry name" value="Phosphatidylinositol (PI) phosphodiesterase"/>
    <property type="match status" value="1"/>
</dbReference>
<reference evidence="3 4" key="1">
    <citation type="submission" date="2021-02" db="EMBL/GenBank/DDBJ databases">
        <title>Streptomyces spirodelae sp. nov., isolated from duckweed.</title>
        <authorList>
            <person name="Saimee Y."/>
            <person name="Duangmal K."/>
        </authorList>
    </citation>
    <scope>NUCLEOTIDE SEQUENCE [LARGE SCALE GENOMIC DNA]</scope>
    <source>
        <strain evidence="3 4">DSM 42105</strain>
    </source>
</reference>
<feature type="transmembrane region" description="Helical" evidence="2">
    <location>
        <begin position="415"/>
        <end position="436"/>
    </location>
</feature>
<feature type="transmembrane region" description="Helical" evidence="2">
    <location>
        <begin position="457"/>
        <end position="480"/>
    </location>
</feature>
<gene>
    <name evidence="3" type="ORF">JW613_21000</name>
</gene>
<proteinExistence type="predicted"/>
<evidence type="ECO:0000256" key="1">
    <source>
        <dbReference type="SAM" id="MobiDB-lite"/>
    </source>
</evidence>
<dbReference type="InterPro" id="IPR017946">
    <property type="entry name" value="PLC-like_Pdiesterase_TIM-brl"/>
</dbReference>
<dbReference type="PANTHER" id="PTHR13593">
    <property type="match status" value="1"/>
</dbReference>
<keyword evidence="4" id="KW-1185">Reference proteome</keyword>
<evidence type="ECO:0000256" key="2">
    <source>
        <dbReference type="SAM" id="Phobius"/>
    </source>
</evidence>
<evidence type="ECO:0000313" key="3">
    <source>
        <dbReference type="EMBL" id="MBO8200769.1"/>
    </source>
</evidence>
<dbReference type="SUPFAM" id="SSF51695">
    <property type="entry name" value="PLC-like phosphodiesterases"/>
    <property type="match status" value="1"/>
</dbReference>
<evidence type="ECO:0000313" key="4">
    <source>
        <dbReference type="Proteomes" id="UP000721954"/>
    </source>
</evidence>
<comment type="caution">
    <text evidence="3">The sequence shown here is derived from an EMBL/GenBank/DDBJ whole genome shotgun (WGS) entry which is preliminary data.</text>
</comment>
<protein>
    <recommendedName>
        <fullName evidence="5">Integral membrane protein</fullName>
    </recommendedName>
</protein>
<dbReference type="Pfam" id="PF26146">
    <property type="entry name" value="PI-PLC_X"/>
    <property type="match status" value="1"/>
</dbReference>
<dbReference type="GeneID" id="96261102"/>
<feature type="compositionally biased region" description="Basic and acidic residues" evidence="1">
    <location>
        <begin position="11"/>
        <end position="32"/>
    </location>
</feature>
<dbReference type="PANTHER" id="PTHR13593:SF140">
    <property type="entry name" value="PLC-LIKE PHOSPHODIESTERASE"/>
    <property type="match status" value="1"/>
</dbReference>
<keyword evidence="2" id="KW-1133">Transmembrane helix</keyword>
<keyword evidence="2" id="KW-0472">Membrane</keyword>
<name>A0ABS3XZI8_9ACTN</name>
<dbReference type="EMBL" id="JAFFZM010000012">
    <property type="protein sequence ID" value="MBO8200769.1"/>
    <property type="molecule type" value="Genomic_DNA"/>
</dbReference>
<accession>A0ABS3XZI8</accession>
<keyword evidence="2" id="KW-0812">Transmembrane</keyword>
<feature type="transmembrane region" description="Helical" evidence="2">
    <location>
        <begin position="329"/>
        <end position="350"/>
    </location>
</feature>
<dbReference type="Proteomes" id="UP000721954">
    <property type="component" value="Unassembled WGS sequence"/>
</dbReference>
<feature type="transmembrane region" description="Helical" evidence="2">
    <location>
        <begin position="62"/>
        <end position="80"/>
    </location>
</feature>
<feature type="transmembrane region" description="Helical" evidence="2">
    <location>
        <begin position="362"/>
        <end position="381"/>
    </location>
</feature>
<dbReference type="RefSeq" id="WP_209212377.1">
    <property type="nucleotide sequence ID" value="NZ_JAFFZM010000012.1"/>
</dbReference>
<dbReference type="InterPro" id="IPR051057">
    <property type="entry name" value="PI-PLC_domain"/>
</dbReference>
<evidence type="ECO:0008006" key="5">
    <source>
        <dbReference type="Google" id="ProtNLM"/>
    </source>
</evidence>
<organism evidence="3 4">
    <name type="scientific">Streptomyces smyrnaeus</name>
    <dbReference type="NCBI Taxonomy" id="1387713"/>
    <lineage>
        <taxon>Bacteria</taxon>
        <taxon>Bacillati</taxon>
        <taxon>Actinomycetota</taxon>
        <taxon>Actinomycetes</taxon>
        <taxon>Kitasatosporales</taxon>
        <taxon>Streptomycetaceae</taxon>
        <taxon>Streptomyces</taxon>
    </lineage>
</organism>
<dbReference type="CDD" id="cd08588">
    <property type="entry name" value="PI-PLCc_At5g67130_like"/>
    <property type="match status" value="1"/>
</dbReference>